<accession>A0ABP8ULY4</accession>
<keyword evidence="2" id="KW-0472">Membrane</keyword>
<evidence type="ECO:0000313" key="3">
    <source>
        <dbReference type="EMBL" id="GAA4635353.1"/>
    </source>
</evidence>
<feature type="compositionally biased region" description="Pro residues" evidence="1">
    <location>
        <begin position="75"/>
        <end position="85"/>
    </location>
</feature>
<dbReference type="EMBL" id="BAABHK010000015">
    <property type="protein sequence ID" value="GAA4635353.1"/>
    <property type="molecule type" value="Genomic_DNA"/>
</dbReference>
<evidence type="ECO:0000256" key="1">
    <source>
        <dbReference type="SAM" id="MobiDB-lite"/>
    </source>
</evidence>
<organism evidence="3 4">
    <name type="scientific">Actinoallomurus vinaceus</name>
    <dbReference type="NCBI Taxonomy" id="1080074"/>
    <lineage>
        <taxon>Bacteria</taxon>
        <taxon>Bacillati</taxon>
        <taxon>Actinomycetota</taxon>
        <taxon>Actinomycetes</taxon>
        <taxon>Streptosporangiales</taxon>
        <taxon>Thermomonosporaceae</taxon>
        <taxon>Actinoallomurus</taxon>
    </lineage>
</organism>
<feature type="region of interest" description="Disordered" evidence="1">
    <location>
        <begin position="1"/>
        <end position="195"/>
    </location>
</feature>
<dbReference type="Proteomes" id="UP001501442">
    <property type="component" value="Unassembled WGS sequence"/>
</dbReference>
<name>A0ABP8ULY4_9ACTN</name>
<proteinExistence type="predicted"/>
<gene>
    <name evidence="3" type="ORF">GCM10023196_080490</name>
</gene>
<evidence type="ECO:0008006" key="5">
    <source>
        <dbReference type="Google" id="ProtNLM"/>
    </source>
</evidence>
<dbReference type="InterPro" id="IPR015943">
    <property type="entry name" value="WD40/YVTN_repeat-like_dom_sf"/>
</dbReference>
<keyword evidence="2" id="KW-0812">Transmembrane</keyword>
<keyword evidence="4" id="KW-1185">Reference proteome</keyword>
<dbReference type="Gene3D" id="2.130.10.10">
    <property type="entry name" value="YVTN repeat-like/Quinoprotein amine dehydrogenase"/>
    <property type="match status" value="1"/>
</dbReference>
<feature type="transmembrane region" description="Helical" evidence="2">
    <location>
        <begin position="220"/>
        <end position="240"/>
    </location>
</feature>
<protein>
    <recommendedName>
        <fullName evidence="5">Exo-alpha-sialidase</fullName>
    </recommendedName>
</protein>
<evidence type="ECO:0000313" key="4">
    <source>
        <dbReference type="Proteomes" id="UP001501442"/>
    </source>
</evidence>
<evidence type="ECO:0000256" key="2">
    <source>
        <dbReference type="SAM" id="Phobius"/>
    </source>
</evidence>
<feature type="compositionally biased region" description="Acidic residues" evidence="1">
    <location>
        <begin position="11"/>
        <end position="23"/>
    </location>
</feature>
<feature type="compositionally biased region" description="Pro residues" evidence="1">
    <location>
        <begin position="25"/>
        <end position="47"/>
    </location>
</feature>
<feature type="compositionally biased region" description="Basic and acidic residues" evidence="1">
    <location>
        <begin position="184"/>
        <end position="195"/>
    </location>
</feature>
<sequence>MHVAGQKTPDDDPNTEPPADDEWSSPPPPPPAAWGPDPAQPPLPPWAMPTSPSYGAAPPGLPGSPPYIPPSENDPAPPPYGPPPQETERPAPRDSAWQEPPETQEWAPQPQADPWRIPPQPVWDPSVEPSPAAPPPPYGAAEEEPPTAPRFPAYDAGGANQPAALDLPPSAMVPRSTPRPPVAPERESRTSGEHGTVRFDEPWRMETPGRAGRRTRLRPILIGVAGLAVAGLVATGIIVFSGNVGKKKQSATAAQLAGGLFPIDPAAKTDGRDQELLGVAAVNSTVVAIGGELDHGDYRGQFIVSTDGGRSFRLATVRTPEGWQPRYGDAPQQVTGTDGAWVALGVSPTGGVVWTSRNGTDWTRQPDSAGEPFSGSNRLAQITRTTAGFVAVGTTSAKGDFSDMQPVVWRSTDGRRWDRISADQLKISGKGERATLDGVAANGDTVVAHGWTASGPKKSDIREGFWRSTDGGANWGSISTPHPDGNGLTVGAAFLAFGPGGFLIGRDADKKGGGGSPYCVLMSSADGQRWASAGEIHVSGYGRLLRLTGSDQGWTATVATGSSVTVQRSADGRSWAGAGTVPMPGGRTLTGTAVTSGATVLVGRDGTAEGNNAVLAVRDLHGQEVGIDLTRVAGAVRTDQSVNAIASAGGQLVAVGNSNGDAAVWTSSNGRQWNRGQAESKAFARPGPQQLTGLASGGAGWVAVGFSGAAPRRPLVVTSPDGKAWKAVDGDKAFEPGDPDQIDTASVTAGPTGYVIVGDQASSAAVWQSADLKTWTRGEGTTKDALDGSPGAERWMRSVVSGPFGYVAVGGLNDPSVQNAPRGRPAVWTSADGKRWALQQLPLPAGMLEATFHQVAIRQNVLTAAGTAKTSAGTTVFAFTSVDGGKTWRQVPLPPGSGGRARSAVTVVTATPRGFVIGGSMDVRGGDDVIIWTSSDGLSWKTQTPQGTGLSGPGDQWLTGMAVTGKDLLSVGVTRDDRGGQPTLWRRALP</sequence>
<dbReference type="SUPFAM" id="SSF50939">
    <property type="entry name" value="Sialidases"/>
    <property type="match status" value="4"/>
</dbReference>
<keyword evidence="2" id="KW-1133">Transmembrane helix</keyword>
<feature type="compositionally biased region" description="Low complexity" evidence="1">
    <location>
        <begin position="48"/>
        <end position="58"/>
    </location>
</feature>
<comment type="caution">
    <text evidence="3">The sequence shown here is derived from an EMBL/GenBank/DDBJ whole genome shotgun (WGS) entry which is preliminary data.</text>
</comment>
<feature type="compositionally biased region" description="Pro residues" evidence="1">
    <location>
        <begin position="59"/>
        <end position="69"/>
    </location>
</feature>
<dbReference type="InterPro" id="IPR036278">
    <property type="entry name" value="Sialidase_sf"/>
</dbReference>
<reference evidence="4" key="1">
    <citation type="journal article" date="2019" name="Int. J. Syst. Evol. Microbiol.">
        <title>The Global Catalogue of Microorganisms (GCM) 10K type strain sequencing project: providing services to taxonomists for standard genome sequencing and annotation.</title>
        <authorList>
            <consortium name="The Broad Institute Genomics Platform"/>
            <consortium name="The Broad Institute Genome Sequencing Center for Infectious Disease"/>
            <person name="Wu L."/>
            <person name="Ma J."/>
        </authorList>
    </citation>
    <scope>NUCLEOTIDE SEQUENCE [LARGE SCALE GENOMIC DNA]</scope>
    <source>
        <strain evidence="4">JCM 17939</strain>
    </source>
</reference>